<dbReference type="SUPFAM" id="SSF50729">
    <property type="entry name" value="PH domain-like"/>
    <property type="match status" value="1"/>
</dbReference>
<dbReference type="SUPFAM" id="SSF46966">
    <property type="entry name" value="Spectrin repeat"/>
    <property type="match status" value="2"/>
</dbReference>
<evidence type="ECO:0000256" key="1">
    <source>
        <dbReference type="ARBA" id="ARBA00022553"/>
    </source>
</evidence>
<dbReference type="GO" id="GO:0035556">
    <property type="term" value="P:intracellular signal transduction"/>
    <property type="evidence" value="ECO:0007669"/>
    <property type="project" value="InterPro"/>
</dbReference>
<dbReference type="GO" id="GO:0005085">
    <property type="term" value="F:guanyl-nucleotide exchange factor activity"/>
    <property type="evidence" value="ECO:0007669"/>
    <property type="project" value="UniProtKB-KW"/>
</dbReference>
<dbReference type="SMART" id="SM00516">
    <property type="entry name" value="SEC14"/>
    <property type="match status" value="1"/>
</dbReference>
<dbReference type="InterPro" id="IPR001251">
    <property type="entry name" value="CRAL-TRIO_dom"/>
</dbReference>
<feature type="domain" description="CRAL-TRIO" evidence="7">
    <location>
        <begin position="1"/>
        <end position="165"/>
    </location>
</feature>
<evidence type="ECO:0000259" key="6">
    <source>
        <dbReference type="PROSITE" id="PS50010"/>
    </source>
</evidence>
<dbReference type="GO" id="GO:0035025">
    <property type="term" value="P:positive regulation of Rho protein signal transduction"/>
    <property type="evidence" value="ECO:0007669"/>
    <property type="project" value="TreeGrafter"/>
</dbReference>
<comment type="similarity">
    <text evidence="3">Belongs to the MCF2 family.</text>
</comment>
<dbReference type="AlphaFoldDB" id="A0A674AFY7"/>
<feature type="region of interest" description="Disordered" evidence="4">
    <location>
        <begin position="1086"/>
        <end position="1106"/>
    </location>
</feature>
<dbReference type="InterPro" id="IPR051336">
    <property type="entry name" value="RhoGEF_Guanine_NuclExch_SF"/>
</dbReference>
<dbReference type="InterPro" id="IPR055251">
    <property type="entry name" value="SOS1_NGEF_PH"/>
</dbReference>
<dbReference type="InterPro" id="IPR056466">
    <property type="entry name" value="Spectrin_DBS"/>
</dbReference>
<dbReference type="PROSITE" id="PS00741">
    <property type="entry name" value="DH_1"/>
    <property type="match status" value="1"/>
</dbReference>
<dbReference type="FunFam" id="2.30.29.30:FF:000078">
    <property type="entry name" value="Guanine nucleotide exchange factor DBS"/>
    <property type="match status" value="1"/>
</dbReference>
<evidence type="ECO:0000259" key="5">
    <source>
        <dbReference type="PROSITE" id="PS50003"/>
    </source>
</evidence>
<dbReference type="PANTHER" id="PTHR22826">
    <property type="entry name" value="RHO GUANINE EXCHANGE FACTOR-RELATED"/>
    <property type="match status" value="1"/>
</dbReference>
<accession>A0A674AFY7</accession>
<dbReference type="Gene3D" id="1.20.58.60">
    <property type="match status" value="1"/>
</dbReference>
<dbReference type="Gene3D" id="2.30.29.30">
    <property type="entry name" value="Pleckstrin-homology domain (PH domain)/Phosphotyrosine-binding domain (PTB)"/>
    <property type="match status" value="1"/>
</dbReference>
<dbReference type="InterPro" id="IPR001331">
    <property type="entry name" value="GDS_CDC24_CS"/>
</dbReference>
<sequence>MQQESDRLFAADIDPDLRKRFAFLSGGRAENGSPIIVFPEFPAFGELQEEEFHNVLTYLTSVPSVTASGVGFILVIDRRQDRWTAVKGTLLRIAGSFPVNLQLVLVLRPSTLFQRTLSDIFYKFNRDEFKMKVPVVMLSSVTELHAYIDRTRLPQELGGTQDYCHDTWISHRTAIEAFALMVKTTAQTLQLFGTELAETELPNDAQATSNLLATHTEKKGQMKEDLCVALGQGGRLLESINEPLQREPDYTMNQDELENLATVQRLLGQLDETETAFDDFWERHQTKLEQCLQLRHFEYYFREVRAQLDVVLERVEAFSEVGISPAHAEHILRELNSQEEKDVLDCALSLAAEGDGLIESAHYAEDSILPKCSELRAVCDEVTSFLKTKKVLLLRAMELHHCLEKASRWCEEGIYLLASQPVDRCQSQDGAEAALQELEKYLDTAAQHQITDLNAIWRDYDSILNPELREQVEKVFQKQVSMQEMFEKRRVSLKKLAAKQTRPVQPVAPRPEAIIKFPMSPPTHRSQETRNAEDNILNVENCRIVEVQVQNGGSRHGSLSEEEENLAVLRRHVMNELLETERAYVEELLCVLQGYAAEMDNPAMAQLLPSALLNRKDVLFGNMPEIYQFHKRTFLRELETYTDVPELVGRCFLERMGDLQIYEKYCQNKPRSESLWRQCSDCAFFQECQRKLEHKLGLDSYLLKPVQRITKYQLILKELLKYSKGCEGSEDLQEALSSILGILKAVNDSMHLIAITGYEGSLTELGRLLMQGSFSVWTEHKKGHAKVKDLARFKPMQRHLFLHEKALLFCKRREENGEGYEKKAPSAKGDNKKFEIWCNSREEVFIIQAATPEIKTSWLNEIRKVLTGQLKACRGKIGDLRHYRHTHTHSRVDTHLDAKFSVVVFLSLLFLFKPFYSVSPSCPSFSTMFVEETVTSPTTDRASVAKKRFTLQGFSNLKSQKGSPLSPDHKAKRHEIKSDPTPFGCKGWNKASFSMDVSEVHDGYSSAEDPMNSDPEDEGGRKLLLVIPYGDMVQLIKEGDDGQWFVRNLGSNKDGWVAAANLLTLITESKSSQSLCSSGTLGSVTGNLSTSSSCSETYTSFSDIKP</sequence>
<dbReference type="Pfam" id="PF13716">
    <property type="entry name" value="CRAL_TRIO_2"/>
    <property type="match status" value="1"/>
</dbReference>
<dbReference type="GO" id="GO:0005737">
    <property type="term" value="C:cytoplasm"/>
    <property type="evidence" value="ECO:0007669"/>
    <property type="project" value="TreeGrafter"/>
</dbReference>
<dbReference type="GeneTree" id="ENSGT00940000157874"/>
<evidence type="ECO:0000256" key="4">
    <source>
        <dbReference type="SAM" id="MobiDB-lite"/>
    </source>
</evidence>
<dbReference type="Pfam" id="PF22697">
    <property type="entry name" value="SOS1_NGEF_PH"/>
    <property type="match status" value="1"/>
</dbReference>
<dbReference type="CDD" id="cd00160">
    <property type="entry name" value="RhoGEF"/>
    <property type="match status" value="1"/>
</dbReference>
<evidence type="ECO:0000313" key="9">
    <source>
        <dbReference type="Proteomes" id="UP000472277"/>
    </source>
</evidence>
<dbReference type="Pfam" id="PF23289">
    <property type="entry name" value="Spectrin_5"/>
    <property type="match status" value="1"/>
</dbReference>
<reference evidence="8" key="1">
    <citation type="submission" date="2025-08" db="UniProtKB">
        <authorList>
            <consortium name="Ensembl"/>
        </authorList>
    </citation>
    <scope>IDENTIFICATION</scope>
</reference>
<organism evidence="8 9">
    <name type="scientific">Salmo trutta</name>
    <name type="common">Brown trout</name>
    <dbReference type="NCBI Taxonomy" id="8032"/>
    <lineage>
        <taxon>Eukaryota</taxon>
        <taxon>Metazoa</taxon>
        <taxon>Chordata</taxon>
        <taxon>Craniata</taxon>
        <taxon>Vertebrata</taxon>
        <taxon>Euteleostomi</taxon>
        <taxon>Actinopterygii</taxon>
        <taxon>Neopterygii</taxon>
        <taxon>Teleostei</taxon>
        <taxon>Protacanthopterygii</taxon>
        <taxon>Salmoniformes</taxon>
        <taxon>Salmonidae</taxon>
        <taxon>Salmoninae</taxon>
        <taxon>Salmo</taxon>
    </lineage>
</organism>
<dbReference type="InterPro" id="IPR001849">
    <property type="entry name" value="PH_domain"/>
</dbReference>
<dbReference type="SMART" id="SM00325">
    <property type="entry name" value="RhoGEF"/>
    <property type="match status" value="1"/>
</dbReference>
<keyword evidence="1" id="KW-0597">Phosphoprotein</keyword>
<feature type="domain" description="PH" evidence="5">
    <location>
        <begin position="761"/>
        <end position="867"/>
    </location>
</feature>
<dbReference type="Pfam" id="PF00621">
    <property type="entry name" value="RhoGEF"/>
    <property type="match status" value="1"/>
</dbReference>
<dbReference type="InterPro" id="IPR036865">
    <property type="entry name" value="CRAL-TRIO_dom_sf"/>
</dbReference>
<dbReference type="Gene3D" id="1.20.900.10">
    <property type="entry name" value="Dbl homology (DH) domain"/>
    <property type="match status" value="1"/>
</dbReference>
<gene>
    <name evidence="8" type="primary">MCF2L</name>
    <name evidence="8" type="synonym">mcf2la</name>
</gene>
<keyword evidence="2" id="KW-0344">Guanine-nucleotide releasing factor</keyword>
<feature type="domain" description="DH" evidence="6">
    <location>
        <begin position="569"/>
        <end position="749"/>
    </location>
</feature>
<dbReference type="InterPro" id="IPR000219">
    <property type="entry name" value="DH_dom"/>
</dbReference>
<reference evidence="8" key="2">
    <citation type="submission" date="2025-09" db="UniProtKB">
        <authorList>
            <consortium name="Ensembl"/>
        </authorList>
    </citation>
    <scope>IDENTIFICATION</scope>
</reference>
<proteinExistence type="inferred from homology"/>
<dbReference type="InterPro" id="IPR011993">
    <property type="entry name" value="PH-like_dom_sf"/>
</dbReference>
<dbReference type="PROSITE" id="PS50010">
    <property type="entry name" value="DH_2"/>
    <property type="match status" value="1"/>
</dbReference>
<evidence type="ECO:0000259" key="7">
    <source>
        <dbReference type="PROSITE" id="PS50191"/>
    </source>
</evidence>
<dbReference type="SMART" id="SM00233">
    <property type="entry name" value="PH"/>
    <property type="match status" value="1"/>
</dbReference>
<keyword evidence="9" id="KW-1185">Reference proteome</keyword>
<dbReference type="Ensembl" id="ENSSTUT00000060825.1">
    <property type="protein sequence ID" value="ENSSTUP00000057970.1"/>
    <property type="gene ID" value="ENSSTUG00000024648.1"/>
</dbReference>
<dbReference type="PROSITE" id="PS50003">
    <property type="entry name" value="PH_DOMAIN"/>
    <property type="match status" value="1"/>
</dbReference>
<protein>
    <submittedName>
        <fullName evidence="8">MCF.2 cell line derived transforming sequence like</fullName>
    </submittedName>
</protein>
<dbReference type="Proteomes" id="UP000472277">
    <property type="component" value="Chromosome 6"/>
</dbReference>
<dbReference type="PANTHER" id="PTHR22826:SF115">
    <property type="entry name" value="GUANINE NUCLEOTIDE EXCHANGE FACTOR DBS"/>
    <property type="match status" value="1"/>
</dbReference>
<dbReference type="SUPFAM" id="SSF52087">
    <property type="entry name" value="CRAL/TRIO domain"/>
    <property type="match status" value="1"/>
</dbReference>
<dbReference type="PROSITE" id="PS50191">
    <property type="entry name" value="CRAL_TRIO"/>
    <property type="match status" value="1"/>
</dbReference>
<evidence type="ECO:0000256" key="2">
    <source>
        <dbReference type="ARBA" id="ARBA00022658"/>
    </source>
</evidence>
<dbReference type="CDD" id="cd00170">
    <property type="entry name" value="SEC14"/>
    <property type="match status" value="1"/>
</dbReference>
<name>A0A674AFY7_SALTR</name>
<dbReference type="InterPro" id="IPR035899">
    <property type="entry name" value="DBL_dom_sf"/>
</dbReference>
<dbReference type="SUPFAM" id="SSF48065">
    <property type="entry name" value="DBL homology domain (DH-domain)"/>
    <property type="match status" value="1"/>
</dbReference>
<evidence type="ECO:0000313" key="8">
    <source>
        <dbReference type="Ensembl" id="ENSSTUP00000057970.1"/>
    </source>
</evidence>
<evidence type="ECO:0000256" key="3">
    <source>
        <dbReference type="ARBA" id="ARBA00049987"/>
    </source>
</evidence>